<protein>
    <recommendedName>
        <fullName evidence="5 10">Phosphoglycolate phosphatase</fullName>
        <shortName evidence="10">PGP</shortName>
        <shortName evidence="10">PGPase</shortName>
        <ecNumber evidence="5 10">3.1.3.18</ecNumber>
    </recommendedName>
</protein>
<dbReference type="NCBIfam" id="TIGR01549">
    <property type="entry name" value="HAD-SF-IA-v1"/>
    <property type="match status" value="1"/>
</dbReference>
<dbReference type="NCBIfam" id="NF009695">
    <property type="entry name" value="PRK13222.1-2"/>
    <property type="match status" value="1"/>
</dbReference>
<comment type="catalytic activity">
    <reaction evidence="1 10">
        <text>2-phosphoglycolate + H2O = glycolate + phosphate</text>
        <dbReference type="Rhea" id="RHEA:14369"/>
        <dbReference type="ChEBI" id="CHEBI:15377"/>
        <dbReference type="ChEBI" id="CHEBI:29805"/>
        <dbReference type="ChEBI" id="CHEBI:43474"/>
        <dbReference type="ChEBI" id="CHEBI:58033"/>
        <dbReference type="EC" id="3.1.3.18"/>
    </reaction>
</comment>
<comment type="cofactor">
    <cofactor evidence="2 10">
        <name>Mg(2+)</name>
        <dbReference type="ChEBI" id="CHEBI:18420"/>
    </cofactor>
</comment>
<feature type="binding site" evidence="10">
    <location>
        <position position="173"/>
    </location>
    <ligand>
        <name>Mg(2+)</name>
        <dbReference type="ChEBI" id="CHEBI:18420"/>
    </ligand>
</feature>
<dbReference type="Gene3D" id="3.40.50.1000">
    <property type="entry name" value="HAD superfamily/HAD-like"/>
    <property type="match status" value="1"/>
</dbReference>
<reference evidence="11 12" key="1">
    <citation type="submission" date="2022-03" db="EMBL/GenBank/DDBJ databases">
        <title>Ignatzschineria rhizosphaerae HR5S32.</title>
        <authorList>
            <person name="Sun J.Q."/>
            <person name="Feng J.Y."/>
        </authorList>
    </citation>
    <scope>NUCLEOTIDE SEQUENCE [LARGE SCALE GENOMIC DNA]</scope>
    <source>
        <strain evidence="11 12">HR5S32</strain>
    </source>
</reference>
<dbReference type="RefSeq" id="WP_242148067.1">
    <property type="nucleotide sequence ID" value="NZ_CP093379.1"/>
</dbReference>
<evidence type="ECO:0000256" key="1">
    <source>
        <dbReference type="ARBA" id="ARBA00000830"/>
    </source>
</evidence>
<dbReference type="InterPro" id="IPR041492">
    <property type="entry name" value="HAD_2"/>
</dbReference>
<dbReference type="InterPro" id="IPR006439">
    <property type="entry name" value="HAD-SF_hydro_IA"/>
</dbReference>
<dbReference type="PANTHER" id="PTHR43434">
    <property type="entry name" value="PHOSPHOGLYCOLATE PHOSPHATASE"/>
    <property type="match status" value="1"/>
</dbReference>
<gene>
    <name evidence="11" type="ORF">MMG00_10440</name>
</gene>
<keyword evidence="6 10" id="KW-0479">Metal-binding</keyword>
<accession>A0ABY3X013</accession>
<evidence type="ECO:0000256" key="8">
    <source>
        <dbReference type="ARBA" id="ARBA00022842"/>
    </source>
</evidence>
<dbReference type="EMBL" id="CP093379">
    <property type="protein sequence ID" value="UNM95630.1"/>
    <property type="molecule type" value="Genomic_DNA"/>
</dbReference>
<evidence type="ECO:0000313" key="12">
    <source>
        <dbReference type="Proteomes" id="UP000829542"/>
    </source>
</evidence>
<evidence type="ECO:0000256" key="7">
    <source>
        <dbReference type="ARBA" id="ARBA00022801"/>
    </source>
</evidence>
<dbReference type="Gene3D" id="1.10.150.240">
    <property type="entry name" value="Putative phosphatase, domain 2"/>
    <property type="match status" value="1"/>
</dbReference>
<evidence type="ECO:0000256" key="4">
    <source>
        <dbReference type="ARBA" id="ARBA00006171"/>
    </source>
</evidence>
<evidence type="ECO:0000313" key="11">
    <source>
        <dbReference type="EMBL" id="UNM95630.1"/>
    </source>
</evidence>
<dbReference type="PANTHER" id="PTHR43434:SF1">
    <property type="entry name" value="PHOSPHOGLYCOLATE PHOSPHATASE"/>
    <property type="match status" value="1"/>
</dbReference>
<evidence type="ECO:0000256" key="9">
    <source>
        <dbReference type="ARBA" id="ARBA00023277"/>
    </source>
</evidence>
<keyword evidence="7 10" id="KW-0378">Hydrolase</keyword>
<dbReference type="InterPro" id="IPR037512">
    <property type="entry name" value="PGPase_prok"/>
</dbReference>
<dbReference type="SFLD" id="SFLDG01135">
    <property type="entry name" value="C1.5.6:_HAD__Beta-PGM__Phospha"/>
    <property type="match status" value="1"/>
</dbReference>
<sequence length="228" mass="24887">MNLAVKAVAFDLDGTLINSAKGLAEAVDQTLVELGYEPVGFNQVSVWIGHGAINLVETALKHIDPSAGIQKFEAGFALFTKFYTEILKKGSEVYPHVYETLEALKSEGYQLALITNKPSRFLPTLLAELKMTDYFDLVLGADDVAARKPHPAPIFLTLGHFGLRQEELLFVGDSRNDIDSAKDAGVQTIGVTYGYNFGRSITAENPTYVISDMLELLPIVNLFSSVDA</sequence>
<keyword evidence="12" id="KW-1185">Reference proteome</keyword>
<dbReference type="EC" id="3.1.3.18" evidence="5 10"/>
<dbReference type="CDD" id="cd16417">
    <property type="entry name" value="HAD_PGPase"/>
    <property type="match status" value="1"/>
</dbReference>
<feature type="binding site" evidence="10">
    <location>
        <position position="13"/>
    </location>
    <ligand>
        <name>Mg(2+)</name>
        <dbReference type="ChEBI" id="CHEBI:18420"/>
    </ligand>
</feature>
<dbReference type="InterPro" id="IPR050155">
    <property type="entry name" value="HAD-like_hydrolase_sf"/>
</dbReference>
<keyword evidence="8 10" id="KW-0460">Magnesium</keyword>
<feature type="active site" description="Nucleophile" evidence="10">
    <location>
        <position position="11"/>
    </location>
</feature>
<dbReference type="GO" id="GO:0008967">
    <property type="term" value="F:phosphoglycolate phosphatase activity"/>
    <property type="evidence" value="ECO:0007669"/>
    <property type="project" value="UniProtKB-EC"/>
</dbReference>
<dbReference type="SFLD" id="SFLDS00003">
    <property type="entry name" value="Haloacid_Dehalogenase"/>
    <property type="match status" value="1"/>
</dbReference>
<feature type="binding site" evidence="10">
    <location>
        <position position="11"/>
    </location>
    <ligand>
        <name>Mg(2+)</name>
        <dbReference type="ChEBI" id="CHEBI:18420"/>
    </ligand>
</feature>
<evidence type="ECO:0000256" key="2">
    <source>
        <dbReference type="ARBA" id="ARBA00001946"/>
    </source>
</evidence>
<dbReference type="HAMAP" id="MF_00495">
    <property type="entry name" value="GPH_hydrolase_bact"/>
    <property type="match status" value="1"/>
</dbReference>
<comment type="function">
    <text evidence="10">Specifically catalyzes the dephosphorylation of 2-phosphoglycolate. Is involved in the dissimilation of the intracellular 2-phosphoglycolate formed during the DNA repair of 3'-phosphoglycolate ends, a major class of DNA lesions induced by oxidative stress.</text>
</comment>
<organism evidence="11 12">
    <name type="scientific">Ignatzschineria rhizosphaerae</name>
    <dbReference type="NCBI Taxonomy" id="2923279"/>
    <lineage>
        <taxon>Bacteria</taxon>
        <taxon>Pseudomonadati</taxon>
        <taxon>Pseudomonadota</taxon>
        <taxon>Gammaproteobacteria</taxon>
        <taxon>Cardiobacteriales</taxon>
        <taxon>Ignatzschineriaceae</taxon>
        <taxon>Ignatzschineria</taxon>
    </lineage>
</organism>
<evidence type="ECO:0000256" key="5">
    <source>
        <dbReference type="ARBA" id="ARBA00013078"/>
    </source>
</evidence>
<dbReference type="SUPFAM" id="SSF56784">
    <property type="entry name" value="HAD-like"/>
    <property type="match status" value="1"/>
</dbReference>
<dbReference type="InterPro" id="IPR023198">
    <property type="entry name" value="PGP-like_dom2"/>
</dbReference>
<proteinExistence type="inferred from homology"/>
<evidence type="ECO:0000256" key="10">
    <source>
        <dbReference type="HAMAP-Rule" id="MF_00495"/>
    </source>
</evidence>
<dbReference type="Proteomes" id="UP000829542">
    <property type="component" value="Chromosome"/>
</dbReference>
<comment type="similarity">
    <text evidence="4 10">Belongs to the HAD-like hydrolase superfamily. CbbY/CbbZ/Gph/YieH family.</text>
</comment>
<keyword evidence="9 10" id="KW-0119">Carbohydrate metabolism</keyword>
<comment type="pathway">
    <text evidence="3 10">Organic acid metabolism; glycolate biosynthesis; glycolate from 2-phosphoglycolate: step 1/1.</text>
</comment>
<dbReference type="NCBIfam" id="TIGR01449">
    <property type="entry name" value="PGP_bact"/>
    <property type="match status" value="1"/>
</dbReference>
<dbReference type="Pfam" id="PF13419">
    <property type="entry name" value="HAD_2"/>
    <property type="match status" value="1"/>
</dbReference>
<name>A0ABY3X013_9GAMM</name>
<dbReference type="InterPro" id="IPR023214">
    <property type="entry name" value="HAD_sf"/>
</dbReference>
<dbReference type="InterPro" id="IPR036412">
    <property type="entry name" value="HAD-like_sf"/>
</dbReference>
<evidence type="ECO:0000256" key="3">
    <source>
        <dbReference type="ARBA" id="ARBA00004818"/>
    </source>
</evidence>
<dbReference type="SFLD" id="SFLDG01129">
    <property type="entry name" value="C1.5:_HAD__Beta-PGM__Phosphata"/>
    <property type="match status" value="1"/>
</dbReference>
<evidence type="ECO:0000256" key="6">
    <source>
        <dbReference type="ARBA" id="ARBA00022723"/>
    </source>
</evidence>
<dbReference type="NCBIfam" id="TIGR01509">
    <property type="entry name" value="HAD-SF-IA-v3"/>
    <property type="match status" value="1"/>
</dbReference>